<dbReference type="Proteomes" id="UP000632222">
    <property type="component" value="Unassembled WGS sequence"/>
</dbReference>
<sequence length="467" mass="52792">MEKDRNKHLDRKEERNIARFAVISIQTRVASNQVKWELVYQVENRDFKLTAYTPEGRPHGIDGDIHSAVETLFYRQGCPEHNWLHTSMYEVLLVAGLPDNGINYERAKESLTRLWATGFVVEEGWYDYAESTRRWDSDTMRFFERVKHRDPSKDVDEVIPGLQDHTTLSIKLSDQLAQNIRDGYTVTLASKILHQLEQPPSRSLFRLLEGHRTQPDGTRLTRLTVSLQNWQQACGIMSDRADMVRRVLGPPHEELIAANYLKNVTFHGLGKKQTIEYEFQSEDAPDYALVKLLEVHGLAPEVAAAMARNHPDRVEEAIAFVKERKAGGFAVKNQAGMIVDYLKNENKYAKPSKTVDVPNLAAKEDLKKAVQQAEVKAASLEEQEHLRLMALPPEQQYQACEAFLNMMLKTQLTKAEKDQLKAACLSGALLAGQLKMDLTLAAAQKKKEACVAELKASLATIAGPLFD</sequence>
<name>A0ABQ2D6C7_9DEIO</name>
<dbReference type="InterPro" id="IPR018777">
    <property type="entry name" value="Replication_initiator_prot_A"/>
</dbReference>
<comment type="caution">
    <text evidence="1">The sequence shown here is derived from an EMBL/GenBank/DDBJ whole genome shotgun (WGS) entry which is preliminary data.</text>
</comment>
<evidence type="ECO:0000313" key="2">
    <source>
        <dbReference type="Proteomes" id="UP000632222"/>
    </source>
</evidence>
<evidence type="ECO:0000313" key="1">
    <source>
        <dbReference type="EMBL" id="GGJ47744.1"/>
    </source>
</evidence>
<proteinExistence type="predicted"/>
<protein>
    <submittedName>
        <fullName evidence="1">Uncharacterized protein</fullName>
    </submittedName>
</protein>
<dbReference type="RefSeq" id="WP_189005251.1">
    <property type="nucleotide sequence ID" value="NZ_BMOD01000018.1"/>
</dbReference>
<dbReference type="EMBL" id="BMOD01000018">
    <property type="protein sequence ID" value="GGJ47744.1"/>
    <property type="molecule type" value="Genomic_DNA"/>
</dbReference>
<reference evidence="2" key="1">
    <citation type="journal article" date="2019" name="Int. J. Syst. Evol. Microbiol.">
        <title>The Global Catalogue of Microorganisms (GCM) 10K type strain sequencing project: providing services to taxonomists for standard genome sequencing and annotation.</title>
        <authorList>
            <consortium name="The Broad Institute Genomics Platform"/>
            <consortium name="The Broad Institute Genome Sequencing Center for Infectious Disease"/>
            <person name="Wu L."/>
            <person name="Ma J."/>
        </authorList>
    </citation>
    <scope>NUCLEOTIDE SEQUENCE [LARGE SCALE GENOMIC DNA]</scope>
    <source>
        <strain evidence="2">JCM 14370</strain>
    </source>
</reference>
<keyword evidence="2" id="KW-1185">Reference proteome</keyword>
<organism evidence="1 2">
    <name type="scientific">Deinococcus roseus</name>
    <dbReference type="NCBI Taxonomy" id="392414"/>
    <lineage>
        <taxon>Bacteria</taxon>
        <taxon>Thermotogati</taxon>
        <taxon>Deinococcota</taxon>
        <taxon>Deinococci</taxon>
        <taxon>Deinococcales</taxon>
        <taxon>Deinococcaceae</taxon>
        <taxon>Deinococcus</taxon>
    </lineage>
</organism>
<gene>
    <name evidence="1" type="ORF">GCM10008938_37160</name>
</gene>
<accession>A0ABQ2D6C7</accession>
<dbReference type="Pfam" id="PF10134">
    <property type="entry name" value="RPA"/>
    <property type="match status" value="1"/>
</dbReference>